<gene>
    <name evidence="1" type="ORF">N780_05865</name>
</gene>
<proteinExistence type="predicted"/>
<dbReference type="EMBL" id="AVBG01000014">
    <property type="protein sequence ID" value="KGP90233.1"/>
    <property type="molecule type" value="Genomic_DNA"/>
</dbReference>
<evidence type="ECO:0000313" key="1">
    <source>
        <dbReference type="EMBL" id="KGP90233.1"/>
    </source>
</evidence>
<dbReference type="PANTHER" id="PTHR36436:SF6">
    <property type="entry name" value="SLL5081 PROTEIN"/>
    <property type="match status" value="1"/>
</dbReference>
<comment type="caution">
    <text evidence="1">The sequence shown here is derived from an EMBL/GenBank/DDBJ whole genome shotgun (WGS) entry which is preliminary data.</text>
</comment>
<dbReference type="InterPro" id="IPR035948">
    <property type="entry name" value="YwqG-like_sf"/>
</dbReference>
<organism evidence="1 2">
    <name type="scientific">Pontibacillus chungwhensis BH030062</name>
    <dbReference type="NCBI Taxonomy" id="1385513"/>
    <lineage>
        <taxon>Bacteria</taxon>
        <taxon>Bacillati</taxon>
        <taxon>Bacillota</taxon>
        <taxon>Bacilli</taxon>
        <taxon>Bacillales</taxon>
        <taxon>Bacillaceae</taxon>
        <taxon>Pontibacillus</taxon>
    </lineage>
</organism>
<dbReference type="OrthoDB" id="57088at2"/>
<dbReference type="Pfam" id="PF09234">
    <property type="entry name" value="DUF1963"/>
    <property type="match status" value="1"/>
</dbReference>
<keyword evidence="2" id="KW-1185">Reference proteome</keyword>
<dbReference type="SUPFAM" id="SSF103032">
    <property type="entry name" value="Hypothetical protein YwqG"/>
    <property type="match status" value="1"/>
</dbReference>
<reference evidence="1 2" key="1">
    <citation type="submission" date="2013-08" db="EMBL/GenBank/DDBJ databases">
        <title>Genome of Pontibacillus chungwhensis.</title>
        <authorList>
            <person name="Wang Q."/>
            <person name="Wang G."/>
        </authorList>
    </citation>
    <scope>NUCLEOTIDE SEQUENCE [LARGE SCALE GENOMIC DNA]</scope>
    <source>
        <strain evidence="1 2">BH030062</strain>
    </source>
</reference>
<name>A0A0A2UTZ1_9BACI</name>
<dbReference type="Proteomes" id="UP000030153">
    <property type="component" value="Unassembled WGS sequence"/>
</dbReference>
<dbReference type="AlphaFoldDB" id="A0A0A2UTZ1"/>
<dbReference type="RefSeq" id="WP_036786309.1">
    <property type="nucleotide sequence ID" value="NZ_AVBG01000014.1"/>
</dbReference>
<evidence type="ECO:0000313" key="2">
    <source>
        <dbReference type="Proteomes" id="UP000030153"/>
    </source>
</evidence>
<dbReference type="PANTHER" id="PTHR36436">
    <property type="entry name" value="SLL5081 PROTEIN"/>
    <property type="match status" value="1"/>
</dbReference>
<dbReference type="eggNOG" id="COG3878">
    <property type="taxonomic scope" value="Bacteria"/>
</dbReference>
<dbReference type="STRING" id="1385513.N780_05865"/>
<sequence>MKDRFDLPHVLEPYREQLAKTMKPYISITTELRKTNLRESKFGGNPYFPKELDYPKDLEGANMRLLAQINFSELPPFESFPESGILQFFISPHDDVMGIDFDEMTNQSYFKVLYHEEVSQDDENLLENVGNYEISEEFDFPVEYELSLSFEIEQEPISCEDYRVEDQLDGTIDELQDEDFHGEDLWEVYFEHFSGEGHKIGGYPYFTQNDPREEEKRYKDHEILLLQIDTEDDKGIMWGDAGVANFFIKKEDLEGRNFTNVVYNWDCH</sequence>
<evidence type="ECO:0008006" key="3">
    <source>
        <dbReference type="Google" id="ProtNLM"/>
    </source>
</evidence>
<dbReference type="InterPro" id="IPR015315">
    <property type="entry name" value="DUF1963"/>
</dbReference>
<dbReference type="Gene3D" id="2.30.320.10">
    <property type="entry name" value="YwqG-like"/>
    <property type="match status" value="1"/>
</dbReference>
<protein>
    <recommendedName>
        <fullName evidence="3">Cytoplasmic protein</fullName>
    </recommendedName>
</protein>
<accession>A0A0A2UTZ1</accession>